<proteinExistence type="predicted"/>
<sequence>MDIPCDCEVHCILCKSPQMPLLYANYSKFHKICYTCKEKYPLNSEVKCDFCENQIRVFKKIIPEINQQAKPIPTGYQSVIPNEPAKKAIVNPYSTVVPDMPNERFTLQPCSNCKNKSILDNKKCIHPRCKNCITSNLCNLCEKCYICANFNCSSLPCGVKICAKCSLENKHEGCQNCPSCNYCLKSVVSVKGFQCNHLLCKDCCVSYTESSCPICDCSNLVKTNNFYSCKNCEYCFNYCQTCRKYYLMEKPMCFSCKKPIEMLNKSCEKHMLCENCYKGSQGTNCQLCQPVQRNNICNLCNTSDRNIMELSCQHKFCPKCKAYALKGECVICKESCQVCKKLNKLKPMRDCKHKVCFDCEKGSGCPICKEQKQKSGPIKVSCVLCKKLTDGISECVHKHCQDCYSNVYVKYKKCLICKGMIDIYKCKMCGNFDKIFLSNQNSDKICPKCLPTIPSKVVSNNASKRATSLFNRKK</sequence>
<evidence type="ECO:0000313" key="3">
    <source>
        <dbReference type="EMBL" id="OMJ67360.1"/>
    </source>
</evidence>
<evidence type="ECO:0000259" key="2">
    <source>
        <dbReference type="PROSITE" id="PS50089"/>
    </source>
</evidence>
<keyword evidence="1" id="KW-0863">Zinc-finger</keyword>
<name>A0A1R2ASI2_9CILI</name>
<keyword evidence="1" id="KW-0862">Zinc</keyword>
<feature type="domain" description="RING-type" evidence="2">
    <location>
        <begin position="180"/>
        <end position="216"/>
    </location>
</feature>
<keyword evidence="4" id="KW-1185">Reference proteome</keyword>
<dbReference type="SMART" id="SM00184">
    <property type="entry name" value="RING"/>
    <property type="match status" value="6"/>
</dbReference>
<dbReference type="EMBL" id="MPUH01001511">
    <property type="protein sequence ID" value="OMJ67360.1"/>
    <property type="molecule type" value="Genomic_DNA"/>
</dbReference>
<keyword evidence="1" id="KW-0479">Metal-binding</keyword>
<dbReference type="AlphaFoldDB" id="A0A1R2ASI2"/>
<dbReference type="Proteomes" id="UP000187209">
    <property type="component" value="Unassembled WGS sequence"/>
</dbReference>
<dbReference type="InterPro" id="IPR001841">
    <property type="entry name" value="Znf_RING"/>
</dbReference>
<organism evidence="3 4">
    <name type="scientific">Stentor coeruleus</name>
    <dbReference type="NCBI Taxonomy" id="5963"/>
    <lineage>
        <taxon>Eukaryota</taxon>
        <taxon>Sar</taxon>
        <taxon>Alveolata</taxon>
        <taxon>Ciliophora</taxon>
        <taxon>Postciliodesmatophora</taxon>
        <taxon>Heterotrichea</taxon>
        <taxon>Heterotrichida</taxon>
        <taxon>Stentoridae</taxon>
        <taxon>Stentor</taxon>
    </lineage>
</organism>
<dbReference type="GO" id="GO:0008270">
    <property type="term" value="F:zinc ion binding"/>
    <property type="evidence" value="ECO:0007669"/>
    <property type="project" value="UniProtKB-KW"/>
</dbReference>
<evidence type="ECO:0000313" key="4">
    <source>
        <dbReference type="Proteomes" id="UP000187209"/>
    </source>
</evidence>
<accession>A0A1R2ASI2</accession>
<comment type="caution">
    <text evidence="3">The sequence shown here is derived from an EMBL/GenBank/DDBJ whole genome shotgun (WGS) entry which is preliminary data.</text>
</comment>
<gene>
    <name evidence="3" type="ORF">SteCoe_35491</name>
</gene>
<protein>
    <recommendedName>
        <fullName evidence="2">RING-type domain-containing protein</fullName>
    </recommendedName>
</protein>
<reference evidence="3 4" key="1">
    <citation type="submission" date="2016-11" db="EMBL/GenBank/DDBJ databases">
        <title>The macronuclear genome of Stentor coeruleus: a giant cell with tiny introns.</title>
        <authorList>
            <person name="Slabodnick M."/>
            <person name="Ruby J.G."/>
            <person name="Reiff S.B."/>
            <person name="Swart E.C."/>
            <person name="Gosai S."/>
            <person name="Prabakaran S."/>
            <person name="Witkowska E."/>
            <person name="Larue G.E."/>
            <person name="Fisher S."/>
            <person name="Freeman R.M."/>
            <person name="Gunawardena J."/>
            <person name="Chu W."/>
            <person name="Stover N.A."/>
            <person name="Gregory B.D."/>
            <person name="Nowacki M."/>
            <person name="Derisi J."/>
            <person name="Roy S.W."/>
            <person name="Marshall W.F."/>
            <person name="Sood P."/>
        </authorList>
    </citation>
    <scope>NUCLEOTIDE SEQUENCE [LARGE SCALE GENOMIC DNA]</scope>
    <source>
        <strain evidence="3">WM001</strain>
    </source>
</reference>
<evidence type="ECO:0000256" key="1">
    <source>
        <dbReference type="PROSITE-ProRule" id="PRU00175"/>
    </source>
</evidence>
<dbReference type="PROSITE" id="PS50089">
    <property type="entry name" value="ZF_RING_2"/>
    <property type="match status" value="1"/>
</dbReference>